<keyword evidence="1" id="KW-0472">Membrane</keyword>
<dbReference type="PANTHER" id="PTHR40465:SF1">
    <property type="entry name" value="DUF6534 DOMAIN-CONTAINING PROTEIN"/>
    <property type="match status" value="1"/>
</dbReference>
<reference evidence="3" key="1">
    <citation type="submission" date="2023-06" db="EMBL/GenBank/DDBJ databases">
        <authorList>
            <consortium name="Lawrence Berkeley National Laboratory"/>
            <person name="Ahrendt S."/>
            <person name="Sahu N."/>
            <person name="Indic B."/>
            <person name="Wong-Bajracharya J."/>
            <person name="Merenyi Z."/>
            <person name="Ke H.-M."/>
            <person name="Monk M."/>
            <person name="Kocsube S."/>
            <person name="Drula E."/>
            <person name="Lipzen A."/>
            <person name="Balint B."/>
            <person name="Henrissat B."/>
            <person name="Andreopoulos B."/>
            <person name="Martin F.M."/>
            <person name="Harder C.B."/>
            <person name="Rigling D."/>
            <person name="Ford K.L."/>
            <person name="Foster G.D."/>
            <person name="Pangilinan J."/>
            <person name="Papanicolaou A."/>
            <person name="Barry K."/>
            <person name="LaButti K."/>
            <person name="Viragh M."/>
            <person name="Koriabine M."/>
            <person name="Yan M."/>
            <person name="Riley R."/>
            <person name="Champramary S."/>
            <person name="Plett K.L."/>
            <person name="Tsai I.J."/>
            <person name="Slot J."/>
            <person name="Sipos G."/>
            <person name="Plett J."/>
            <person name="Nagy L.G."/>
            <person name="Grigoriev I.V."/>
        </authorList>
    </citation>
    <scope>NUCLEOTIDE SEQUENCE</scope>
    <source>
        <strain evidence="3">FPL87.14</strain>
    </source>
</reference>
<feature type="transmembrane region" description="Helical" evidence="1">
    <location>
        <begin position="20"/>
        <end position="40"/>
    </location>
</feature>
<protein>
    <recommendedName>
        <fullName evidence="2">DUF6534 domain-containing protein</fullName>
    </recommendedName>
</protein>
<dbReference type="AlphaFoldDB" id="A0AA39MP12"/>
<name>A0AA39MP12_9AGAR</name>
<dbReference type="Pfam" id="PF20152">
    <property type="entry name" value="DUF6534"/>
    <property type="match status" value="1"/>
</dbReference>
<evidence type="ECO:0000256" key="1">
    <source>
        <dbReference type="SAM" id="Phobius"/>
    </source>
</evidence>
<comment type="caution">
    <text evidence="3">The sequence shown here is derived from an EMBL/GenBank/DDBJ whole genome shotgun (WGS) entry which is preliminary data.</text>
</comment>
<dbReference type="PANTHER" id="PTHR40465">
    <property type="entry name" value="CHROMOSOME 1, WHOLE GENOME SHOTGUN SEQUENCE"/>
    <property type="match status" value="1"/>
</dbReference>
<dbReference type="InterPro" id="IPR045339">
    <property type="entry name" value="DUF6534"/>
</dbReference>
<feature type="transmembrane region" description="Helical" evidence="1">
    <location>
        <begin position="206"/>
        <end position="227"/>
    </location>
</feature>
<keyword evidence="1" id="KW-0812">Transmembrane</keyword>
<sequence>MAPIETSGVNVRLLAGPLLLGYMWGSCLYGVLLVQFYLYYLQCNDRRGVKIFVWLLLVVETTFAAFSNIAAWNSFVKDWGNTDALYGIDWSWKPLMPLNGFIALMAQSFYVRRIWNLTRNHWTCIIIECIAVMQCTVAFYVGIAAVSRKGVIQDLRSENPMISLWLVSSAACDLMITASIVCVLWRARAHSKFRSTSKVVTKLILYTIETGLITSLAVILQLILWLTFSQYNFHFICFFTVGKLYSNTLLATLNSRALIFGGSDSTIVSSVSLRWDVQSDDEKAPDHPPSLTTEDGDDVHEVVVLEEFGSDLGKETLAASINTLDTFDDLRWPVHGG</sequence>
<feature type="transmembrane region" description="Helical" evidence="1">
    <location>
        <begin position="122"/>
        <end position="143"/>
    </location>
</feature>
<accession>A0AA39MP12</accession>
<keyword evidence="4" id="KW-1185">Reference proteome</keyword>
<feature type="transmembrane region" description="Helical" evidence="1">
    <location>
        <begin position="52"/>
        <end position="72"/>
    </location>
</feature>
<evidence type="ECO:0000313" key="3">
    <source>
        <dbReference type="EMBL" id="KAK0440779.1"/>
    </source>
</evidence>
<feature type="transmembrane region" description="Helical" evidence="1">
    <location>
        <begin position="163"/>
        <end position="185"/>
    </location>
</feature>
<evidence type="ECO:0000313" key="4">
    <source>
        <dbReference type="Proteomes" id="UP001175226"/>
    </source>
</evidence>
<dbReference type="EMBL" id="JAUEPT010000032">
    <property type="protein sequence ID" value="KAK0440779.1"/>
    <property type="molecule type" value="Genomic_DNA"/>
</dbReference>
<dbReference type="Proteomes" id="UP001175226">
    <property type="component" value="Unassembled WGS sequence"/>
</dbReference>
<feature type="domain" description="DUF6534" evidence="2">
    <location>
        <begin position="169"/>
        <end position="257"/>
    </location>
</feature>
<gene>
    <name evidence="3" type="ORF">EV421DRAFT_763005</name>
</gene>
<feature type="transmembrane region" description="Helical" evidence="1">
    <location>
        <begin position="92"/>
        <end position="110"/>
    </location>
</feature>
<keyword evidence="1" id="KW-1133">Transmembrane helix</keyword>
<organism evidence="3 4">
    <name type="scientific">Armillaria borealis</name>
    <dbReference type="NCBI Taxonomy" id="47425"/>
    <lineage>
        <taxon>Eukaryota</taxon>
        <taxon>Fungi</taxon>
        <taxon>Dikarya</taxon>
        <taxon>Basidiomycota</taxon>
        <taxon>Agaricomycotina</taxon>
        <taxon>Agaricomycetes</taxon>
        <taxon>Agaricomycetidae</taxon>
        <taxon>Agaricales</taxon>
        <taxon>Marasmiineae</taxon>
        <taxon>Physalacriaceae</taxon>
        <taxon>Armillaria</taxon>
    </lineage>
</organism>
<proteinExistence type="predicted"/>
<evidence type="ECO:0000259" key="2">
    <source>
        <dbReference type="Pfam" id="PF20152"/>
    </source>
</evidence>